<dbReference type="Pfam" id="PF23069">
    <property type="entry name" value="DUF7042"/>
    <property type="match status" value="2"/>
</dbReference>
<sequence>MPILKCRTQFPLALHILTSLASLLLRTCVVTSCEFPEPLRMAAADPPWISHVRASLGGSVEVPLHDSEYFIRHNVMQIHYPGLKERPHVRWKCSMAFDDKLLLKREDHNANTFYRCVRFYVRSPSVVQIAWSYENDEFDDALCAEDVLALDPWLLIRPETLHADHSKCPFSGGFDMKTIDSETGKNGCNLMKQPMRLEAECIGGEGVVFDYITSNCLPDVRMYARQHTLCVASWTDRENHYVVLRRDEDEDLWCLVMPVTRSIEAVTTAFLYKDLTCRQHPTTSSSTSLHPLFEQRPAKYLTLLLSVHLYPTVCEDEYSGCSDEKCNLLTRRTCRRSCKVCDAQTSFPPACNYPRRFQGHWKLQDINGASDIEISGSNFSVSNVGNFQCVTYPDSPDRKSRIFTTVSLYNNGCRPRFTCVKMRRLGPAVLSYSLSRSIVWPEPEKAHGERICDESLFQADHYPIDDLYRSHEKAAKPIFSSAPDAHAVPCNISNVMTISATLPDGNVCTGSLSKHCEDTTKLRLEFSSCGDLIPASSDYQCLANFMVKTYEKLVLIRNVQNFRDARCFIFHTKYSNEFYSLVAGQCDLMAFTFVKSSLRKPLLKVMYREEAESCRSVPTLAPTAPSTVSTRKATSQPQRLVNSHASMGDQSGRSDFGTGKESIPSSRIIEVESSGGRVSEQTYKEPESPTSLGGESRPHPENGRNCGWKNFAPRYAGLFALSLVVFHHLCSN</sequence>
<feature type="chain" id="PRO_5043853616" description="DUF7042 domain-containing protein" evidence="2">
    <location>
        <begin position="33"/>
        <end position="732"/>
    </location>
</feature>
<feature type="domain" description="DUF7042" evidence="3">
    <location>
        <begin position="487"/>
        <end position="580"/>
    </location>
</feature>
<dbReference type="EMBL" id="BLXT01007949">
    <property type="protein sequence ID" value="GFO44250.1"/>
    <property type="molecule type" value="Genomic_DNA"/>
</dbReference>
<organism evidence="4 5">
    <name type="scientific">Plakobranchus ocellatus</name>
    <dbReference type="NCBI Taxonomy" id="259542"/>
    <lineage>
        <taxon>Eukaryota</taxon>
        <taxon>Metazoa</taxon>
        <taxon>Spiralia</taxon>
        <taxon>Lophotrochozoa</taxon>
        <taxon>Mollusca</taxon>
        <taxon>Gastropoda</taxon>
        <taxon>Heterobranchia</taxon>
        <taxon>Euthyneura</taxon>
        <taxon>Panpulmonata</taxon>
        <taxon>Sacoglossa</taxon>
        <taxon>Placobranchoidea</taxon>
        <taxon>Plakobranchidae</taxon>
        <taxon>Plakobranchus</taxon>
    </lineage>
</organism>
<dbReference type="Proteomes" id="UP000735302">
    <property type="component" value="Unassembled WGS sequence"/>
</dbReference>
<evidence type="ECO:0000313" key="5">
    <source>
        <dbReference type="Proteomes" id="UP000735302"/>
    </source>
</evidence>
<keyword evidence="5" id="KW-1185">Reference proteome</keyword>
<evidence type="ECO:0000259" key="3">
    <source>
        <dbReference type="Pfam" id="PF23069"/>
    </source>
</evidence>
<proteinExistence type="predicted"/>
<dbReference type="PANTHER" id="PTHR22255">
    <property type="entry name" value="LP06548P"/>
    <property type="match status" value="1"/>
</dbReference>
<reference evidence="4 5" key="1">
    <citation type="journal article" date="2021" name="Elife">
        <title>Chloroplast acquisition without the gene transfer in kleptoplastic sea slugs, Plakobranchus ocellatus.</title>
        <authorList>
            <person name="Maeda T."/>
            <person name="Takahashi S."/>
            <person name="Yoshida T."/>
            <person name="Shimamura S."/>
            <person name="Takaki Y."/>
            <person name="Nagai Y."/>
            <person name="Toyoda A."/>
            <person name="Suzuki Y."/>
            <person name="Arimoto A."/>
            <person name="Ishii H."/>
            <person name="Satoh N."/>
            <person name="Nishiyama T."/>
            <person name="Hasebe M."/>
            <person name="Maruyama T."/>
            <person name="Minagawa J."/>
            <person name="Obokata J."/>
            <person name="Shigenobu S."/>
        </authorList>
    </citation>
    <scope>NUCLEOTIDE SEQUENCE [LARGE SCALE GENOMIC DNA]</scope>
</reference>
<keyword evidence="2" id="KW-0732">Signal</keyword>
<feature type="region of interest" description="Disordered" evidence="1">
    <location>
        <begin position="618"/>
        <end position="701"/>
    </location>
</feature>
<accession>A0AAV4DJR0</accession>
<feature type="domain" description="DUF7042" evidence="3">
    <location>
        <begin position="166"/>
        <end position="287"/>
    </location>
</feature>
<evidence type="ECO:0000313" key="4">
    <source>
        <dbReference type="EMBL" id="GFO44250.1"/>
    </source>
</evidence>
<protein>
    <recommendedName>
        <fullName evidence="3">DUF7042 domain-containing protein</fullName>
    </recommendedName>
</protein>
<dbReference type="AlphaFoldDB" id="A0AAV4DJR0"/>
<feature type="signal peptide" evidence="2">
    <location>
        <begin position="1"/>
        <end position="32"/>
    </location>
</feature>
<name>A0AAV4DJR0_9GAST</name>
<dbReference type="InterPro" id="IPR055470">
    <property type="entry name" value="DUF7042"/>
</dbReference>
<evidence type="ECO:0000256" key="2">
    <source>
        <dbReference type="SAM" id="SignalP"/>
    </source>
</evidence>
<gene>
    <name evidence="4" type="ORF">PoB_007075500</name>
</gene>
<dbReference type="PANTHER" id="PTHR22255:SF9">
    <property type="entry name" value="LP06548P"/>
    <property type="match status" value="1"/>
</dbReference>
<feature type="compositionally biased region" description="Polar residues" evidence="1">
    <location>
        <begin position="624"/>
        <end position="653"/>
    </location>
</feature>
<evidence type="ECO:0000256" key="1">
    <source>
        <dbReference type="SAM" id="MobiDB-lite"/>
    </source>
</evidence>
<comment type="caution">
    <text evidence="4">The sequence shown here is derived from an EMBL/GenBank/DDBJ whole genome shotgun (WGS) entry which is preliminary data.</text>
</comment>